<keyword evidence="3" id="KW-1185">Reference proteome</keyword>
<dbReference type="AlphaFoldDB" id="A0AAE1EC44"/>
<feature type="region of interest" description="Disordered" evidence="1">
    <location>
        <begin position="1"/>
        <end position="26"/>
    </location>
</feature>
<gene>
    <name evidence="2" type="ORF">RRG08_066717</name>
</gene>
<sequence>MSFHGRHGISRGVEQQTSQAPAEVSQTRSSDLMLVFTSGLCEPKGSKVNSHNKEMSLSQYTTTSTNRAAAHHTRCCINKQVFVKSLEGSYQLLQPHKRDKPKGGDSKTQTSGFFERKYCVNAASSGLSGQEDPNPQTPRRKACLALERVWGASAAGRTGLLSVWLKVPFRTVSWIRGDNLGGREEKQTKQSSLFSDRVYSFVCVVQERQGTSWTWEGEQTASHRAMDRSAGDRLIEQFSSWWGRRDLLQTYHPTPQTGNPKKLASLRWVTPDELRQGVYGRRVLLTDKDSSQPAHALEVLTLRKTLARRTVLTDASLRADKQVSDLSTV</sequence>
<evidence type="ECO:0000256" key="1">
    <source>
        <dbReference type="SAM" id="MobiDB-lite"/>
    </source>
</evidence>
<name>A0AAE1EC44_9GAST</name>
<evidence type="ECO:0000313" key="3">
    <source>
        <dbReference type="Proteomes" id="UP001283361"/>
    </source>
</evidence>
<organism evidence="2 3">
    <name type="scientific">Elysia crispata</name>
    <name type="common">lettuce slug</name>
    <dbReference type="NCBI Taxonomy" id="231223"/>
    <lineage>
        <taxon>Eukaryota</taxon>
        <taxon>Metazoa</taxon>
        <taxon>Spiralia</taxon>
        <taxon>Lophotrochozoa</taxon>
        <taxon>Mollusca</taxon>
        <taxon>Gastropoda</taxon>
        <taxon>Heterobranchia</taxon>
        <taxon>Euthyneura</taxon>
        <taxon>Panpulmonata</taxon>
        <taxon>Sacoglossa</taxon>
        <taxon>Placobranchoidea</taxon>
        <taxon>Plakobranchidae</taxon>
        <taxon>Elysia</taxon>
    </lineage>
</organism>
<protein>
    <submittedName>
        <fullName evidence="2">Uncharacterized protein</fullName>
    </submittedName>
</protein>
<dbReference type="Proteomes" id="UP001283361">
    <property type="component" value="Unassembled WGS sequence"/>
</dbReference>
<accession>A0AAE1EC44</accession>
<reference evidence="2" key="1">
    <citation type="journal article" date="2023" name="G3 (Bethesda)">
        <title>A reference genome for the long-term kleptoplast-retaining sea slug Elysia crispata morphotype clarki.</title>
        <authorList>
            <person name="Eastman K.E."/>
            <person name="Pendleton A.L."/>
            <person name="Shaikh M.A."/>
            <person name="Suttiyut T."/>
            <person name="Ogas R."/>
            <person name="Tomko P."/>
            <person name="Gavelis G."/>
            <person name="Widhalm J.R."/>
            <person name="Wisecaver J.H."/>
        </authorList>
    </citation>
    <scope>NUCLEOTIDE SEQUENCE</scope>
    <source>
        <strain evidence="2">ECLA1</strain>
    </source>
</reference>
<evidence type="ECO:0000313" key="2">
    <source>
        <dbReference type="EMBL" id="KAK3801527.1"/>
    </source>
</evidence>
<feature type="compositionally biased region" description="Polar residues" evidence="1">
    <location>
        <begin position="13"/>
        <end position="26"/>
    </location>
</feature>
<comment type="caution">
    <text evidence="2">The sequence shown here is derived from an EMBL/GenBank/DDBJ whole genome shotgun (WGS) entry which is preliminary data.</text>
</comment>
<dbReference type="EMBL" id="JAWDGP010000304">
    <property type="protein sequence ID" value="KAK3801527.1"/>
    <property type="molecule type" value="Genomic_DNA"/>
</dbReference>
<proteinExistence type="predicted"/>